<dbReference type="Proteomes" id="UP000297245">
    <property type="component" value="Unassembled WGS sequence"/>
</dbReference>
<reference evidence="1 2" key="1">
    <citation type="journal article" date="2019" name="Nat. Ecol. Evol.">
        <title>Megaphylogeny resolves global patterns of mushroom evolution.</title>
        <authorList>
            <person name="Varga T."/>
            <person name="Krizsan K."/>
            <person name="Foldi C."/>
            <person name="Dima B."/>
            <person name="Sanchez-Garcia M."/>
            <person name="Sanchez-Ramirez S."/>
            <person name="Szollosi G.J."/>
            <person name="Szarkandi J.G."/>
            <person name="Papp V."/>
            <person name="Albert L."/>
            <person name="Andreopoulos W."/>
            <person name="Angelini C."/>
            <person name="Antonin V."/>
            <person name="Barry K.W."/>
            <person name="Bougher N.L."/>
            <person name="Buchanan P."/>
            <person name="Buyck B."/>
            <person name="Bense V."/>
            <person name="Catcheside P."/>
            <person name="Chovatia M."/>
            <person name="Cooper J."/>
            <person name="Damon W."/>
            <person name="Desjardin D."/>
            <person name="Finy P."/>
            <person name="Geml J."/>
            <person name="Haridas S."/>
            <person name="Hughes K."/>
            <person name="Justo A."/>
            <person name="Karasinski D."/>
            <person name="Kautmanova I."/>
            <person name="Kiss B."/>
            <person name="Kocsube S."/>
            <person name="Kotiranta H."/>
            <person name="LaButti K.M."/>
            <person name="Lechner B.E."/>
            <person name="Liimatainen K."/>
            <person name="Lipzen A."/>
            <person name="Lukacs Z."/>
            <person name="Mihaltcheva S."/>
            <person name="Morgado L.N."/>
            <person name="Niskanen T."/>
            <person name="Noordeloos M.E."/>
            <person name="Ohm R.A."/>
            <person name="Ortiz-Santana B."/>
            <person name="Ovrebo C."/>
            <person name="Racz N."/>
            <person name="Riley R."/>
            <person name="Savchenko A."/>
            <person name="Shiryaev A."/>
            <person name="Soop K."/>
            <person name="Spirin V."/>
            <person name="Szebenyi C."/>
            <person name="Tomsovsky M."/>
            <person name="Tulloss R.E."/>
            <person name="Uehling J."/>
            <person name="Grigoriev I.V."/>
            <person name="Vagvolgyi C."/>
            <person name="Papp T."/>
            <person name="Martin F.M."/>
            <person name="Miettinen O."/>
            <person name="Hibbett D.S."/>
            <person name="Nagy L.G."/>
        </authorList>
    </citation>
    <scope>NUCLEOTIDE SEQUENCE [LARGE SCALE GENOMIC DNA]</scope>
    <source>
        <strain evidence="1 2">CBS 962.96</strain>
    </source>
</reference>
<gene>
    <name evidence="1" type="ORF">K435DRAFT_684532</name>
</gene>
<accession>A0A4S8LB29</accession>
<name>A0A4S8LB29_DENBC</name>
<dbReference type="InterPro" id="IPR036396">
    <property type="entry name" value="Cyt_P450_sf"/>
</dbReference>
<sequence length="120" mass="13968">QYGDVLTFVLFGRHVTVALGSQGGKSTTSGAEEGEAFDELPFKFYLITTPVFSKDVVYDIPNHIFMEQKKFIKVSLTTNNFRKYADMIVKEAEAFWTATPRLRFIRQDSIHWRRWRILLS</sequence>
<protein>
    <submittedName>
        <fullName evidence="1">Uncharacterized protein</fullName>
    </submittedName>
</protein>
<proteinExistence type="predicted"/>
<dbReference type="GO" id="GO:0016705">
    <property type="term" value="F:oxidoreductase activity, acting on paired donors, with incorporation or reduction of molecular oxygen"/>
    <property type="evidence" value="ECO:0007669"/>
    <property type="project" value="InterPro"/>
</dbReference>
<dbReference type="GO" id="GO:0005506">
    <property type="term" value="F:iron ion binding"/>
    <property type="evidence" value="ECO:0007669"/>
    <property type="project" value="InterPro"/>
</dbReference>
<organism evidence="1 2">
    <name type="scientific">Dendrothele bispora (strain CBS 962.96)</name>
    <dbReference type="NCBI Taxonomy" id="1314807"/>
    <lineage>
        <taxon>Eukaryota</taxon>
        <taxon>Fungi</taxon>
        <taxon>Dikarya</taxon>
        <taxon>Basidiomycota</taxon>
        <taxon>Agaricomycotina</taxon>
        <taxon>Agaricomycetes</taxon>
        <taxon>Agaricomycetidae</taxon>
        <taxon>Agaricales</taxon>
        <taxon>Agaricales incertae sedis</taxon>
        <taxon>Dendrothele</taxon>
    </lineage>
</organism>
<keyword evidence="2" id="KW-1185">Reference proteome</keyword>
<evidence type="ECO:0000313" key="1">
    <source>
        <dbReference type="EMBL" id="THU86014.1"/>
    </source>
</evidence>
<dbReference type="EMBL" id="ML179518">
    <property type="protein sequence ID" value="THU86014.1"/>
    <property type="molecule type" value="Genomic_DNA"/>
</dbReference>
<dbReference type="GO" id="GO:0004497">
    <property type="term" value="F:monooxygenase activity"/>
    <property type="evidence" value="ECO:0007669"/>
    <property type="project" value="InterPro"/>
</dbReference>
<dbReference type="OrthoDB" id="3008850at2759"/>
<feature type="non-terminal residue" evidence="1">
    <location>
        <position position="1"/>
    </location>
</feature>
<dbReference type="Gene3D" id="1.10.630.10">
    <property type="entry name" value="Cytochrome P450"/>
    <property type="match status" value="1"/>
</dbReference>
<evidence type="ECO:0000313" key="2">
    <source>
        <dbReference type="Proteomes" id="UP000297245"/>
    </source>
</evidence>
<dbReference type="AlphaFoldDB" id="A0A4S8LB29"/>
<dbReference type="GO" id="GO:0020037">
    <property type="term" value="F:heme binding"/>
    <property type="evidence" value="ECO:0007669"/>
    <property type="project" value="InterPro"/>
</dbReference>